<evidence type="ECO:0000256" key="3">
    <source>
        <dbReference type="ARBA" id="ARBA00005094"/>
    </source>
</evidence>
<dbReference type="AlphaFoldDB" id="A0A6J6MSJ5"/>
<evidence type="ECO:0000256" key="5">
    <source>
        <dbReference type="ARBA" id="ARBA00012366"/>
    </source>
</evidence>
<protein>
    <recommendedName>
        <fullName evidence="5">1-deoxy-D-xylulose-5-phosphate reductoisomerase</fullName>
        <ecNumber evidence="5">1.1.1.267</ecNumber>
    </recommendedName>
</protein>
<comment type="catalytic activity">
    <reaction evidence="11">
        <text>2-C-methyl-D-erythritol 4-phosphate + NADP(+) = 1-deoxy-D-xylulose 5-phosphate + NADPH + H(+)</text>
        <dbReference type="Rhea" id="RHEA:13717"/>
        <dbReference type="ChEBI" id="CHEBI:15378"/>
        <dbReference type="ChEBI" id="CHEBI:57783"/>
        <dbReference type="ChEBI" id="CHEBI:57792"/>
        <dbReference type="ChEBI" id="CHEBI:58262"/>
        <dbReference type="ChEBI" id="CHEBI:58349"/>
        <dbReference type="EC" id="1.1.1.267"/>
    </reaction>
    <physiologicalReaction direction="right-to-left" evidence="11">
        <dbReference type="Rhea" id="RHEA:13719"/>
    </physiologicalReaction>
</comment>
<dbReference type="EMBL" id="CAFBRW010000044">
    <property type="protein sequence ID" value="CAB5113941.1"/>
    <property type="molecule type" value="Genomic_DNA"/>
</dbReference>
<reference evidence="16" key="1">
    <citation type="submission" date="2020-05" db="EMBL/GenBank/DDBJ databases">
        <authorList>
            <person name="Chiriac C."/>
            <person name="Salcher M."/>
            <person name="Ghai R."/>
            <person name="Kavagutti S V."/>
        </authorList>
    </citation>
    <scope>NUCLEOTIDE SEQUENCE</scope>
</reference>
<comment type="cofactor">
    <cofactor evidence="1">
        <name>Mn(2+)</name>
        <dbReference type="ChEBI" id="CHEBI:29035"/>
    </cofactor>
</comment>
<dbReference type="GO" id="GO:0051484">
    <property type="term" value="P:isopentenyl diphosphate biosynthetic process, methylerythritol 4-phosphate pathway involved in terpenoid biosynthetic process"/>
    <property type="evidence" value="ECO:0007669"/>
    <property type="project" value="TreeGrafter"/>
</dbReference>
<evidence type="ECO:0000256" key="6">
    <source>
        <dbReference type="ARBA" id="ARBA00022723"/>
    </source>
</evidence>
<dbReference type="NCBIfam" id="TIGR00243">
    <property type="entry name" value="Dxr"/>
    <property type="match status" value="1"/>
</dbReference>
<keyword evidence="7" id="KW-0521">NADP</keyword>
<dbReference type="SUPFAM" id="SSF51735">
    <property type="entry name" value="NAD(P)-binding Rossmann-fold domains"/>
    <property type="match status" value="1"/>
</dbReference>
<evidence type="ECO:0000313" key="16">
    <source>
        <dbReference type="EMBL" id="CAB4676766.1"/>
    </source>
</evidence>
<dbReference type="InterPro" id="IPR013644">
    <property type="entry name" value="DXP_reductoisomerase_C"/>
</dbReference>
<dbReference type="PIRSF" id="PIRSF006205">
    <property type="entry name" value="Dxp_reductismrs"/>
    <property type="match status" value="1"/>
</dbReference>
<comment type="cofactor">
    <cofactor evidence="2">
        <name>Mg(2+)</name>
        <dbReference type="ChEBI" id="CHEBI:18420"/>
    </cofactor>
</comment>
<dbReference type="FunFam" id="3.40.50.720:FF:000045">
    <property type="entry name" value="1-deoxy-D-xylulose 5-phosphate reductoisomerase"/>
    <property type="match status" value="1"/>
</dbReference>
<dbReference type="PANTHER" id="PTHR30525">
    <property type="entry name" value="1-DEOXY-D-XYLULOSE 5-PHOSPHATE REDUCTOISOMERASE"/>
    <property type="match status" value="1"/>
</dbReference>
<dbReference type="InterPro" id="IPR026877">
    <property type="entry name" value="DXPR_C"/>
</dbReference>
<dbReference type="EMBL" id="CAFABD010000087">
    <property type="protein sequence ID" value="CAB4826171.1"/>
    <property type="molecule type" value="Genomic_DNA"/>
</dbReference>
<comment type="pathway">
    <text evidence="3">Isoprenoid biosynthesis; isopentenyl diphosphate biosynthesis via DXP pathway; isopentenyl diphosphate from 1-deoxy-D-xylulose 5-phosphate: step 1/6.</text>
</comment>
<dbReference type="Gene3D" id="1.10.1740.10">
    <property type="match status" value="1"/>
</dbReference>
<evidence type="ECO:0000256" key="11">
    <source>
        <dbReference type="ARBA" id="ARBA00048543"/>
    </source>
</evidence>
<dbReference type="GO" id="GO:0070402">
    <property type="term" value="F:NADPH binding"/>
    <property type="evidence" value="ECO:0007669"/>
    <property type="project" value="InterPro"/>
</dbReference>
<dbReference type="PANTHER" id="PTHR30525:SF0">
    <property type="entry name" value="1-DEOXY-D-XYLULOSE 5-PHOSPHATE REDUCTOISOMERASE, CHLOROPLASTIC"/>
    <property type="match status" value="1"/>
</dbReference>
<evidence type="ECO:0000256" key="1">
    <source>
        <dbReference type="ARBA" id="ARBA00001936"/>
    </source>
</evidence>
<dbReference type="UniPathway" id="UPA00056">
    <property type="reaction ID" value="UER00092"/>
</dbReference>
<dbReference type="EC" id="1.1.1.267" evidence="5"/>
<feature type="domain" description="DXP reductoisomerase C-terminal" evidence="14">
    <location>
        <begin position="252"/>
        <end position="368"/>
    </location>
</feature>
<evidence type="ECO:0000256" key="2">
    <source>
        <dbReference type="ARBA" id="ARBA00001946"/>
    </source>
</evidence>
<feature type="domain" description="1-deoxy-D-xylulose 5-phosphate reductoisomerase N-terminal" evidence="12">
    <location>
        <begin position="4"/>
        <end position="126"/>
    </location>
</feature>
<keyword evidence="9" id="KW-0464">Manganese</keyword>
<evidence type="ECO:0000259" key="13">
    <source>
        <dbReference type="Pfam" id="PF08436"/>
    </source>
</evidence>
<evidence type="ECO:0000313" key="17">
    <source>
        <dbReference type="EMBL" id="CAB4826171.1"/>
    </source>
</evidence>
<accession>A0A6J6MSJ5</accession>
<dbReference type="InterPro" id="IPR036291">
    <property type="entry name" value="NAD(P)-bd_dom_sf"/>
</dbReference>
<keyword evidence="8" id="KW-0560">Oxidoreductase</keyword>
<comment type="similarity">
    <text evidence="4">Belongs to the DXR family.</text>
</comment>
<dbReference type="EMBL" id="CAFBPH010000058">
    <property type="protein sequence ID" value="CAB5010168.1"/>
    <property type="molecule type" value="Genomic_DNA"/>
</dbReference>
<dbReference type="Pfam" id="PF13288">
    <property type="entry name" value="DXPR_C"/>
    <property type="match status" value="1"/>
</dbReference>
<dbReference type="EMBL" id="CAEZWZ010000135">
    <property type="protein sequence ID" value="CAB4676766.1"/>
    <property type="molecule type" value="Genomic_DNA"/>
</dbReference>
<dbReference type="Pfam" id="PF08436">
    <property type="entry name" value="DXP_redisom_C"/>
    <property type="match status" value="1"/>
</dbReference>
<evidence type="ECO:0000313" key="19">
    <source>
        <dbReference type="EMBL" id="CAB5113941.1"/>
    </source>
</evidence>
<dbReference type="InterPro" id="IPR013512">
    <property type="entry name" value="DXP_reductoisomerase_N"/>
</dbReference>
<evidence type="ECO:0000313" key="15">
    <source>
        <dbReference type="EMBL" id="CAB4537355.1"/>
    </source>
</evidence>
<evidence type="ECO:0000313" key="18">
    <source>
        <dbReference type="EMBL" id="CAB5010168.1"/>
    </source>
</evidence>
<dbReference type="Gene3D" id="3.40.50.720">
    <property type="entry name" value="NAD(P)-binding Rossmann-like Domain"/>
    <property type="match status" value="1"/>
</dbReference>
<proteinExistence type="inferred from homology"/>
<sequence>MRDIVILGSTGSIGVQALEIVDANPTLFRVVALTSTGKNPSVIIEQAKKYKVLVVGVTTNADVIREALPDISVIDGPEASVEIAAITCDVVLNAITGSIGLGPTLSALKAGNRVALANKESLVAGGELVMKLAKPDQLIPVDSEHSAIWQSMMAGKKEEVSRLVLTASGGPFRERADLSSVTVEDALAHPTWSMGPVVTINSATLLNKGLEIIEAHYLFNLPYSKIDAVIHPQSVIHSMVEYIDGSTIAQASPPNMKGPIAYAINLPHRVAKATAPIDWNAKHVWEFSPIDVARFPAISLARSCGDAGGVMPAIFNAANESFVAAFLERKIAFTSIIEGVDKVIQKLAGNTQSIRDINDVSAIEHNARVMADSIIKEMVV</sequence>
<gene>
    <name evidence="15" type="ORF">UFOPK1438_00294</name>
    <name evidence="16" type="ORF">UFOPK2329_00820</name>
    <name evidence="17" type="ORF">UFOPK3166_00648</name>
    <name evidence="18" type="ORF">UFOPK4087_00403</name>
    <name evidence="19" type="ORF">UFOPK4424_00330</name>
</gene>
<keyword evidence="10" id="KW-0414">Isoprene biosynthesis</keyword>
<evidence type="ECO:0000256" key="7">
    <source>
        <dbReference type="ARBA" id="ARBA00022857"/>
    </source>
</evidence>
<dbReference type="EMBL" id="CAEZSM010000023">
    <property type="protein sequence ID" value="CAB4537355.1"/>
    <property type="molecule type" value="Genomic_DNA"/>
</dbReference>
<feature type="domain" description="1-deoxy-D-xylulose 5-phosphate reductoisomerase C-terminal" evidence="13">
    <location>
        <begin position="138"/>
        <end position="219"/>
    </location>
</feature>
<name>A0A6J6MSJ5_9ZZZZ</name>
<dbReference type="SUPFAM" id="SSF69055">
    <property type="entry name" value="1-deoxy-D-xylulose-5-phosphate reductoisomerase, C-terminal domain"/>
    <property type="match status" value="1"/>
</dbReference>
<evidence type="ECO:0000256" key="10">
    <source>
        <dbReference type="ARBA" id="ARBA00023229"/>
    </source>
</evidence>
<evidence type="ECO:0000256" key="4">
    <source>
        <dbReference type="ARBA" id="ARBA00006825"/>
    </source>
</evidence>
<organism evidence="16">
    <name type="scientific">freshwater metagenome</name>
    <dbReference type="NCBI Taxonomy" id="449393"/>
    <lineage>
        <taxon>unclassified sequences</taxon>
        <taxon>metagenomes</taxon>
        <taxon>ecological metagenomes</taxon>
    </lineage>
</organism>
<evidence type="ECO:0000256" key="8">
    <source>
        <dbReference type="ARBA" id="ARBA00023002"/>
    </source>
</evidence>
<dbReference type="InterPro" id="IPR036169">
    <property type="entry name" value="DXPR_C_sf"/>
</dbReference>
<dbReference type="InterPro" id="IPR003821">
    <property type="entry name" value="DXP_reductoisomerase"/>
</dbReference>
<evidence type="ECO:0000259" key="12">
    <source>
        <dbReference type="Pfam" id="PF02670"/>
    </source>
</evidence>
<evidence type="ECO:0000259" key="14">
    <source>
        <dbReference type="Pfam" id="PF13288"/>
    </source>
</evidence>
<dbReference type="SUPFAM" id="SSF55347">
    <property type="entry name" value="Glyceraldehyde-3-phosphate dehydrogenase-like, C-terminal domain"/>
    <property type="match status" value="1"/>
</dbReference>
<evidence type="ECO:0000256" key="9">
    <source>
        <dbReference type="ARBA" id="ARBA00023211"/>
    </source>
</evidence>
<dbReference type="HAMAP" id="MF_00183">
    <property type="entry name" value="DXP_reductoisom"/>
    <property type="match status" value="1"/>
</dbReference>
<dbReference type="GO" id="GO:0030145">
    <property type="term" value="F:manganese ion binding"/>
    <property type="evidence" value="ECO:0007669"/>
    <property type="project" value="TreeGrafter"/>
</dbReference>
<dbReference type="GO" id="GO:0030604">
    <property type="term" value="F:1-deoxy-D-xylulose-5-phosphate reductoisomerase activity"/>
    <property type="evidence" value="ECO:0007669"/>
    <property type="project" value="UniProtKB-EC"/>
</dbReference>
<dbReference type="Pfam" id="PF02670">
    <property type="entry name" value="DXP_reductoisom"/>
    <property type="match status" value="1"/>
</dbReference>
<keyword evidence="6" id="KW-0479">Metal-binding</keyword>